<feature type="compositionally biased region" description="Low complexity" evidence="14">
    <location>
        <begin position="1"/>
        <end position="19"/>
    </location>
</feature>
<dbReference type="PANTHER" id="PTHR48249">
    <property type="entry name" value="MEDIATOR OF RNA POLYMERASE II TRANSCRIPTION SUBUNIT 13"/>
    <property type="match status" value="1"/>
</dbReference>
<dbReference type="OrthoDB" id="103819at2759"/>
<keyword evidence="6 12" id="KW-0863">Zinc-finger</keyword>
<dbReference type="SUPFAM" id="SSF47040">
    <property type="entry name" value="Kix domain of CBP (creb binding protein)"/>
    <property type="match status" value="1"/>
</dbReference>
<dbReference type="EMBL" id="GAMC01009744">
    <property type="protein sequence ID" value="JAB96811.1"/>
    <property type="molecule type" value="mRNA"/>
</dbReference>
<keyword evidence="8 13" id="KW-0805">Transcription regulation</keyword>
<dbReference type="PANTHER" id="PTHR48249:SF3">
    <property type="entry name" value="MEDIATOR OF RNA POLYMERASE II TRANSCRIPTION SUBUNIT 13"/>
    <property type="match status" value="1"/>
</dbReference>
<proteinExistence type="evidence at transcript level"/>
<dbReference type="GO" id="GO:0045944">
    <property type="term" value="P:positive regulation of transcription by RNA polymerase II"/>
    <property type="evidence" value="ECO:0007669"/>
    <property type="project" value="TreeGrafter"/>
</dbReference>
<evidence type="ECO:0000256" key="8">
    <source>
        <dbReference type="ARBA" id="ARBA00023015"/>
    </source>
</evidence>
<keyword evidence="10 13" id="KW-0804">Transcription</keyword>
<dbReference type="InterPro" id="IPR009401">
    <property type="entry name" value="Med13_C"/>
</dbReference>
<evidence type="ECO:0000256" key="10">
    <source>
        <dbReference type="ARBA" id="ARBA00023163"/>
    </source>
</evidence>
<keyword evidence="5 12" id="KW-0479">Metal-binding</keyword>
<feature type="compositionally biased region" description="Gly residues" evidence="14">
    <location>
        <begin position="230"/>
        <end position="239"/>
    </location>
</feature>
<feature type="compositionally biased region" description="Gly residues" evidence="14">
    <location>
        <begin position="61"/>
        <end position="77"/>
    </location>
</feature>
<evidence type="ECO:0000256" key="6">
    <source>
        <dbReference type="ARBA" id="ARBA00022771"/>
    </source>
</evidence>
<evidence type="ECO:0000256" key="4">
    <source>
        <dbReference type="ARBA" id="ARBA00022491"/>
    </source>
</evidence>
<reference evidence="17" key="1">
    <citation type="submission" date="2013-07" db="EMBL/GenBank/DDBJ databases">
        <authorList>
            <person name="Geib S."/>
        </authorList>
    </citation>
    <scope>NUCLEOTIDE SEQUENCE</scope>
</reference>
<feature type="compositionally biased region" description="Low complexity" evidence="14">
    <location>
        <begin position="39"/>
        <end position="60"/>
    </location>
</feature>
<dbReference type="InterPro" id="IPR041285">
    <property type="entry name" value="MID_MedPIWI"/>
</dbReference>
<dbReference type="Gene3D" id="1.10.246.20">
    <property type="entry name" value="Coactivator CBP, KIX domain"/>
    <property type="match status" value="1"/>
</dbReference>
<gene>
    <name evidence="17" type="primary">MED13</name>
</gene>
<dbReference type="GO" id="GO:0008270">
    <property type="term" value="F:zinc ion binding"/>
    <property type="evidence" value="ECO:0007669"/>
    <property type="project" value="UniProtKB-KW"/>
</dbReference>
<evidence type="ECO:0000256" key="14">
    <source>
        <dbReference type="SAM" id="MobiDB-lite"/>
    </source>
</evidence>
<dbReference type="InterPro" id="IPR003101">
    <property type="entry name" value="KIX_dom"/>
</dbReference>
<feature type="compositionally biased region" description="Low complexity" evidence="14">
    <location>
        <begin position="832"/>
        <end position="847"/>
    </location>
</feature>
<dbReference type="PROSITE" id="PS50952">
    <property type="entry name" value="KIX"/>
    <property type="match status" value="1"/>
</dbReference>
<keyword evidence="11 13" id="KW-0539">Nucleus</keyword>
<keyword evidence="9 13" id="KW-0010">Activator</keyword>
<dbReference type="InterPro" id="IPR036529">
    <property type="entry name" value="KIX_dom_sf"/>
</dbReference>
<feature type="region of interest" description="Disordered" evidence="14">
    <location>
        <begin position="190"/>
        <end position="247"/>
    </location>
</feature>
<dbReference type="GO" id="GO:0016592">
    <property type="term" value="C:mediator complex"/>
    <property type="evidence" value="ECO:0007669"/>
    <property type="project" value="InterPro"/>
</dbReference>
<feature type="compositionally biased region" description="Polar residues" evidence="14">
    <location>
        <begin position="214"/>
        <end position="224"/>
    </location>
</feature>
<evidence type="ECO:0000256" key="2">
    <source>
        <dbReference type="ARBA" id="ARBA00009354"/>
    </source>
</evidence>
<feature type="region of interest" description="Disordered" evidence="14">
    <location>
        <begin position="1266"/>
        <end position="1285"/>
    </location>
</feature>
<dbReference type="Pfam" id="PF02172">
    <property type="entry name" value="KIX"/>
    <property type="match status" value="1"/>
</dbReference>
<comment type="function">
    <text evidence="13">Component of the Mediator complex, a coactivator involved in regulated transcription of nearly all RNA polymerase II-dependent genes. Mediator functions as a bridge to convey information from gene-specific regulatory proteins to the basal RNA polymerase II transcription machinery. Mediator is recruited to promoters by direct interactions with regulatory proteins and serves as a scaffold for the assembly of a functional preinitiation complex with RNA polymerase II and the general transcription factors.</text>
</comment>
<feature type="compositionally biased region" description="Gly residues" evidence="14">
    <location>
        <begin position="479"/>
        <end position="504"/>
    </location>
</feature>
<evidence type="ECO:0000259" key="15">
    <source>
        <dbReference type="PROSITE" id="PS50134"/>
    </source>
</evidence>
<organism evidence="17">
    <name type="scientific">Ceratitis capitata</name>
    <name type="common">Mediterranean fruit fly</name>
    <name type="synonym">Tephritis capitata</name>
    <dbReference type="NCBI Taxonomy" id="7213"/>
    <lineage>
        <taxon>Eukaryota</taxon>
        <taxon>Metazoa</taxon>
        <taxon>Ecdysozoa</taxon>
        <taxon>Arthropoda</taxon>
        <taxon>Hexapoda</taxon>
        <taxon>Insecta</taxon>
        <taxon>Pterygota</taxon>
        <taxon>Neoptera</taxon>
        <taxon>Endopterygota</taxon>
        <taxon>Diptera</taxon>
        <taxon>Brachycera</taxon>
        <taxon>Muscomorpha</taxon>
        <taxon>Tephritoidea</taxon>
        <taxon>Tephritidae</taxon>
        <taxon>Ceratitis</taxon>
        <taxon>Ceratitis</taxon>
    </lineage>
</organism>
<dbReference type="InterPro" id="IPR000197">
    <property type="entry name" value="Znf_TAZ"/>
</dbReference>
<evidence type="ECO:0000256" key="5">
    <source>
        <dbReference type="ARBA" id="ARBA00022723"/>
    </source>
</evidence>
<evidence type="ECO:0000256" key="7">
    <source>
        <dbReference type="ARBA" id="ARBA00022833"/>
    </source>
</evidence>
<accession>W8BU35</accession>
<evidence type="ECO:0000313" key="17">
    <source>
        <dbReference type="EMBL" id="JAB96811.1"/>
    </source>
</evidence>
<reference evidence="17" key="2">
    <citation type="journal article" date="2014" name="BMC Genomics">
        <title>A genomic perspective to assessing quality of mass-reared SIT flies used in Mediterranean fruit fly (Ceratitis capitata) eradication in California.</title>
        <authorList>
            <person name="Calla B."/>
            <person name="Hall B."/>
            <person name="Hou S."/>
            <person name="Geib S.M."/>
        </authorList>
    </citation>
    <scope>NUCLEOTIDE SEQUENCE</scope>
</reference>
<feature type="region of interest" description="Disordered" evidence="14">
    <location>
        <begin position="1"/>
        <end position="85"/>
    </location>
</feature>
<feature type="region of interest" description="Disordered" evidence="14">
    <location>
        <begin position="829"/>
        <end position="862"/>
    </location>
</feature>
<dbReference type="InterPro" id="IPR035898">
    <property type="entry name" value="TAZ_dom_sf"/>
</dbReference>
<evidence type="ECO:0000256" key="12">
    <source>
        <dbReference type="PROSITE-ProRule" id="PRU00203"/>
    </source>
</evidence>
<feature type="compositionally biased region" description="Low complexity" evidence="14">
    <location>
        <begin position="190"/>
        <end position="201"/>
    </location>
</feature>
<dbReference type="GO" id="GO:0003713">
    <property type="term" value="F:transcription coactivator activity"/>
    <property type="evidence" value="ECO:0007669"/>
    <property type="project" value="TreeGrafter"/>
</dbReference>
<feature type="domain" description="TAZ-type" evidence="15">
    <location>
        <begin position="80"/>
        <end position="166"/>
    </location>
</feature>
<dbReference type="InterPro" id="IPR051139">
    <property type="entry name" value="Mediator_complx_sub13"/>
</dbReference>
<sequence>QQQQQQQQMGPNQQQNTQGGVMGGSGMGPRPPQPGGGPQQNQILHQQQQQQPGTSQQSSGGAAGGSSTGGGSGGGGQHLSEERKKHIQQQLVLLLHAHKCNRRETLNPNREKCIVPYCKSMQDVLAHMATCKQSKECSVQHCTSSRQILLHYKTCTRSDCIICFPFRQQQYGPNASGANANANANQPLQNMVKQQQQQHQQPDGSSVGGGGPQNSGITQQNTGGPNIVTGPGGQMGMPGGPNQQQLGVKPNVDISQQMQQQNAQNPNQEIRRFDSLGMQGAVSNAGPGANMLQNNAVNTQQQLQGIRMPGGGPAVRVMSAQVGGPGGGIGTGSNANTIMGNNMMIGGAAGQDGGMQQQTQNVQQQVLLQGGSGGGHNPQLAGLISGPNTSNAGQNQQNAGQQQQQSNIPLSVNVHNFNNNSTFNNAQLSANTGNTGDMVGIGGNGPPPNKQMVSAQELAKLKLQSHNVAMANSTTVSGTSGGPGGVVGGNGSSGGPAAPGGNGVNSGMVGPQANNAQSGGATTSQGGANNNTGSEERDWRESVTADLRKHLVHKLVQAIFPTSDPTTMADKRMTNLVSYAEKVEKDMYEAAKSRSEYYHLLAEKIYKIQKELEEKRIKRKEQQMLIMQQQQQSSGGGGSGPGPSNAVPVGQQLPPGHPQAQQTQIRPMISPMGGAGGQGMPMGATGMMQPQMRGQAPGNVGMMPGQGGQNMVGIRSHSPGGNLLALHQQQQQRMQFPQQQQGNLLVGPPGPSPNSGMGTMPTSTPQSIVVPSPVLSPYGVQVIPASQVGPGGVTNVLTSPVPCPQQFITANGANGTQSAQQISEIMKQRLMQAQHQQQQQQQSSSEAADIKPDIKTDNKPPIVLSDPLGMADTMEEINPAAIVLYIVEPFTFGSDSPELERLACIALLRCYAELLKSIPDSVRANINIQIISLESIVELGRSRTRKRFSDEIRCLALNIFSQCRRHLVHTQAVKSLTGFGTAANMEAFLKSKDEKNRQPYKMYTPPYVLAPMHEKNDKTDFSRQSSSMRALNEQKYSVMYCNYCLSEDQSWLLATVTDDRGEMFEKIIINIDVPNRARRRKAPARRVGLKKLMDFIMGLISQTAHHWRLVVGRIGRIGHSELKSWSSLLSKQNLQKASKQLKDICKQCSLMYPPGILSACLVTLEPDSKLRVMPDQFTPDERFSQISMQNPLSTPQDVTCTHILVFPTSAVCLSFTRQFQNEPQVDLENDIIFDDDDENGGFTDAELMGDLLDWDPQPGRLSNHCSPDRMEDNRSWPSAGGNNFNSAQQQDVEEVGSINQQPLAVGYMVSTAPTGRMPSWFWAACPHLEDVCPVFLKTALHLHVPNIQTADDILNSTNAHSSAIDHPLDSSLTADVLRFVLEGYNALSWLALDSNTHDRLSCLPINVQMLMDLYYLTAAIM</sequence>
<dbReference type="PROSITE" id="PS50134">
    <property type="entry name" value="ZF_TAZ"/>
    <property type="match status" value="1"/>
</dbReference>
<evidence type="ECO:0000256" key="13">
    <source>
        <dbReference type="RuleBase" id="RU364134"/>
    </source>
</evidence>
<evidence type="ECO:0000256" key="11">
    <source>
        <dbReference type="ARBA" id="ARBA00023242"/>
    </source>
</evidence>
<dbReference type="Pfam" id="PF02135">
    <property type="entry name" value="zf-TAZ"/>
    <property type="match status" value="1"/>
</dbReference>
<keyword evidence="7 12" id="KW-0862">Zinc</keyword>
<keyword evidence="4 13" id="KW-0678">Repressor</keyword>
<evidence type="ECO:0000256" key="3">
    <source>
        <dbReference type="ARBA" id="ARBA00019618"/>
    </source>
</evidence>
<dbReference type="Gene3D" id="1.20.1020.10">
    <property type="entry name" value="TAZ domain"/>
    <property type="match status" value="1"/>
</dbReference>
<protein>
    <recommendedName>
        <fullName evidence="3 13">Mediator of RNA polymerase II transcription subunit 13</fullName>
    </recommendedName>
</protein>
<comment type="subcellular location">
    <subcellularLocation>
        <location evidence="1 13">Nucleus</location>
    </subcellularLocation>
</comment>
<feature type="non-terminal residue" evidence="17">
    <location>
        <position position="1"/>
    </location>
</feature>
<dbReference type="Pfam" id="PF06333">
    <property type="entry name" value="Med13_C"/>
    <property type="match status" value="1"/>
</dbReference>
<evidence type="ECO:0000259" key="16">
    <source>
        <dbReference type="PROSITE" id="PS50952"/>
    </source>
</evidence>
<name>W8BU35_CERCA</name>
<feature type="domain" description="KIX" evidence="16">
    <location>
        <begin position="534"/>
        <end position="613"/>
    </location>
</feature>
<evidence type="ECO:0000256" key="1">
    <source>
        <dbReference type="ARBA" id="ARBA00004123"/>
    </source>
</evidence>
<dbReference type="Pfam" id="PF18296">
    <property type="entry name" value="MID_MedPIWI"/>
    <property type="match status" value="1"/>
</dbReference>
<feature type="compositionally biased region" description="Basic and acidic residues" evidence="14">
    <location>
        <begin position="848"/>
        <end position="858"/>
    </location>
</feature>
<feature type="compositionally biased region" description="Low complexity" evidence="14">
    <location>
        <begin position="390"/>
        <end position="405"/>
    </location>
</feature>
<comment type="subunit">
    <text evidence="13">Component of the Mediator complex.</text>
</comment>
<feature type="zinc finger region" description="TAZ-type" evidence="12">
    <location>
        <begin position="80"/>
        <end position="166"/>
    </location>
</feature>
<feature type="region of interest" description="Disordered" evidence="14">
    <location>
        <begin position="473"/>
        <end position="539"/>
    </location>
</feature>
<dbReference type="SMART" id="SM00551">
    <property type="entry name" value="ZnF_TAZ"/>
    <property type="match status" value="1"/>
</dbReference>
<comment type="similarity">
    <text evidence="2 13">Belongs to the Mediator complex subunit 13 family.</text>
</comment>
<evidence type="ECO:0000256" key="9">
    <source>
        <dbReference type="ARBA" id="ARBA00023159"/>
    </source>
</evidence>
<feature type="region of interest" description="Disordered" evidence="14">
    <location>
        <begin position="370"/>
        <end position="405"/>
    </location>
</feature>
<feature type="region of interest" description="Disordered" evidence="14">
    <location>
        <begin position="623"/>
        <end position="663"/>
    </location>
</feature>
<dbReference type="SUPFAM" id="SSF57933">
    <property type="entry name" value="TAZ domain"/>
    <property type="match status" value="1"/>
</dbReference>
<feature type="compositionally biased region" description="Polar residues" evidence="14">
    <location>
        <begin position="512"/>
        <end position="533"/>
    </location>
</feature>